<keyword evidence="4" id="KW-1185">Reference proteome</keyword>
<name>A0ABS0LGP4_9LACT</name>
<evidence type="ECO:0000259" key="2">
    <source>
        <dbReference type="PROSITE" id="PS50943"/>
    </source>
</evidence>
<proteinExistence type="predicted"/>
<comment type="caution">
    <text evidence="3">The sequence shown here is derived from an EMBL/GenBank/DDBJ whole genome shotgun (WGS) entry which is preliminary data.</text>
</comment>
<protein>
    <submittedName>
        <fullName evidence="3">Helix-turn-helix domain-containing protein</fullName>
    </submittedName>
</protein>
<organism evidence="3 4">
    <name type="scientific">Ruoffia tabacinasalis</name>
    <dbReference type="NCBI Taxonomy" id="87458"/>
    <lineage>
        <taxon>Bacteria</taxon>
        <taxon>Bacillati</taxon>
        <taxon>Bacillota</taxon>
        <taxon>Bacilli</taxon>
        <taxon>Lactobacillales</taxon>
        <taxon>Aerococcaceae</taxon>
        <taxon>Ruoffia</taxon>
    </lineage>
</organism>
<dbReference type="Gene3D" id="1.10.260.40">
    <property type="entry name" value="lambda repressor-like DNA-binding domains"/>
    <property type="match status" value="1"/>
</dbReference>
<dbReference type="SMART" id="SM00530">
    <property type="entry name" value="HTH_XRE"/>
    <property type="match status" value="1"/>
</dbReference>
<dbReference type="InterPro" id="IPR010982">
    <property type="entry name" value="Lambda_DNA-bd_dom_sf"/>
</dbReference>
<dbReference type="RefSeq" id="WP_197103107.1">
    <property type="nucleotide sequence ID" value="NZ_JACCEL010000001.1"/>
</dbReference>
<dbReference type="SUPFAM" id="SSF47413">
    <property type="entry name" value="lambda repressor-like DNA-binding domains"/>
    <property type="match status" value="1"/>
</dbReference>
<evidence type="ECO:0000313" key="3">
    <source>
        <dbReference type="EMBL" id="MBG9977239.1"/>
    </source>
</evidence>
<feature type="domain" description="HTH cro/C1-type" evidence="2">
    <location>
        <begin position="5"/>
        <end position="59"/>
    </location>
</feature>
<sequence>MGELIKKLRKEKGMTQAEFAKAIGISRNYLSEIENNKKSASEHILQKVIEVFGLATNYFKRSGKTESMTFEIKIKEVNRIKSRVTNDMKSLDVYKKEFDMLIEVYADLIYHYQRMMELYEELGYPIEDDFGKKPVLVTQLEALRKDIITYSDRLMVNPRSYQSLTDIKEPPKSKLAEALKMIG</sequence>
<dbReference type="PANTHER" id="PTHR46558">
    <property type="entry name" value="TRACRIPTIONAL REGULATORY PROTEIN-RELATED-RELATED"/>
    <property type="match status" value="1"/>
</dbReference>
<gene>
    <name evidence="3" type="ORF">HYQ42_00445</name>
</gene>
<dbReference type="Pfam" id="PF05119">
    <property type="entry name" value="Terminase_4"/>
    <property type="match status" value="1"/>
</dbReference>
<reference evidence="3 4" key="1">
    <citation type="submission" date="2020-07" db="EMBL/GenBank/DDBJ databases">
        <title>Facklamia lactis sp. nov., isolated from raw milk.</title>
        <authorList>
            <person name="Doll E.V."/>
            <person name="Huptas C."/>
            <person name="Staib L."/>
            <person name="Wenning M."/>
            <person name="Scherer S."/>
        </authorList>
    </citation>
    <scope>NUCLEOTIDE SEQUENCE [LARGE SCALE GENOMIC DNA]</scope>
    <source>
        <strain evidence="3 4">DSM 104272</strain>
    </source>
</reference>
<evidence type="ECO:0000313" key="4">
    <source>
        <dbReference type="Proteomes" id="UP000823401"/>
    </source>
</evidence>
<dbReference type="Pfam" id="PF01381">
    <property type="entry name" value="HTH_3"/>
    <property type="match status" value="1"/>
</dbReference>
<dbReference type="InterPro" id="IPR001387">
    <property type="entry name" value="Cro/C1-type_HTH"/>
</dbReference>
<dbReference type="InterPro" id="IPR006448">
    <property type="entry name" value="Phage_term_ssu_P27"/>
</dbReference>
<accession>A0ABS0LGP4</accession>
<dbReference type="PROSITE" id="PS50943">
    <property type="entry name" value="HTH_CROC1"/>
    <property type="match status" value="1"/>
</dbReference>
<dbReference type="CDD" id="cd00093">
    <property type="entry name" value="HTH_XRE"/>
    <property type="match status" value="1"/>
</dbReference>
<dbReference type="EMBL" id="JACCEL010000001">
    <property type="protein sequence ID" value="MBG9977239.1"/>
    <property type="molecule type" value="Genomic_DNA"/>
</dbReference>
<evidence type="ECO:0000256" key="1">
    <source>
        <dbReference type="ARBA" id="ARBA00023125"/>
    </source>
</evidence>
<keyword evidence="1" id="KW-0238">DNA-binding</keyword>
<dbReference type="PANTHER" id="PTHR46558:SF11">
    <property type="entry name" value="HTH-TYPE TRANSCRIPTIONAL REGULATOR XRE"/>
    <property type="match status" value="1"/>
</dbReference>
<dbReference type="Proteomes" id="UP000823401">
    <property type="component" value="Unassembled WGS sequence"/>
</dbReference>